<evidence type="ECO:0000313" key="3">
    <source>
        <dbReference type="Proteomes" id="UP001305414"/>
    </source>
</evidence>
<protein>
    <submittedName>
        <fullName evidence="2">Uncharacterized protein</fullName>
    </submittedName>
</protein>
<organism evidence="2 3">
    <name type="scientific">Xylaria bambusicola</name>
    <dbReference type="NCBI Taxonomy" id="326684"/>
    <lineage>
        <taxon>Eukaryota</taxon>
        <taxon>Fungi</taxon>
        <taxon>Dikarya</taxon>
        <taxon>Ascomycota</taxon>
        <taxon>Pezizomycotina</taxon>
        <taxon>Sordariomycetes</taxon>
        <taxon>Xylariomycetidae</taxon>
        <taxon>Xylariales</taxon>
        <taxon>Xylariaceae</taxon>
        <taxon>Xylaria</taxon>
    </lineage>
</organism>
<dbReference type="EMBL" id="JAWHQM010000004">
    <property type="protein sequence ID" value="KAK5626872.1"/>
    <property type="molecule type" value="Genomic_DNA"/>
</dbReference>
<evidence type="ECO:0000256" key="1">
    <source>
        <dbReference type="SAM" id="MobiDB-lite"/>
    </source>
</evidence>
<comment type="caution">
    <text evidence="2">The sequence shown here is derived from an EMBL/GenBank/DDBJ whole genome shotgun (WGS) entry which is preliminary data.</text>
</comment>
<reference evidence="2 3" key="1">
    <citation type="submission" date="2023-10" db="EMBL/GenBank/DDBJ databases">
        <title>Draft genome sequence of Xylaria bambusicola isolate GMP-LS, the root and basal stem rot pathogen of sugarcane in Indonesia.</title>
        <authorList>
            <person name="Selvaraj P."/>
            <person name="Muralishankar V."/>
            <person name="Muruganantham S."/>
            <person name="Sp S."/>
            <person name="Haryani S."/>
            <person name="Lau K.J.X."/>
            <person name="Naqvi N.I."/>
        </authorList>
    </citation>
    <scope>NUCLEOTIDE SEQUENCE [LARGE SCALE GENOMIC DNA]</scope>
    <source>
        <strain evidence="2">GMP-LS</strain>
    </source>
</reference>
<name>A0AAN7Z2L8_9PEZI</name>
<feature type="region of interest" description="Disordered" evidence="1">
    <location>
        <begin position="1"/>
        <end position="101"/>
    </location>
</feature>
<gene>
    <name evidence="2" type="ORF">RRF57_002587</name>
</gene>
<accession>A0AAN7Z2L8</accession>
<dbReference type="Proteomes" id="UP001305414">
    <property type="component" value="Unassembled WGS sequence"/>
</dbReference>
<sequence length="101" mass="11017">MAFLFKSKKNQDRNVASRDGPSSTGVQSPAGRIARDEKHSRSTPTGSLHSLDETGGSPDVEKYAARRPAPQDQTQQIQPQQQTSDLPVGPKYLSILPDIMN</sequence>
<keyword evidence="3" id="KW-1185">Reference proteome</keyword>
<proteinExistence type="predicted"/>
<evidence type="ECO:0000313" key="2">
    <source>
        <dbReference type="EMBL" id="KAK5626872.1"/>
    </source>
</evidence>
<feature type="compositionally biased region" description="Low complexity" evidence="1">
    <location>
        <begin position="70"/>
        <end position="83"/>
    </location>
</feature>
<dbReference type="AlphaFoldDB" id="A0AAN7Z2L8"/>